<accession>A0A3D3R3V0</accession>
<dbReference type="Proteomes" id="UP000263642">
    <property type="component" value="Unassembled WGS sequence"/>
</dbReference>
<dbReference type="AlphaFoldDB" id="A0A3D3R3V0"/>
<name>A0A3D3R3V0_9PLAN</name>
<protein>
    <submittedName>
        <fullName evidence="1">Uncharacterized protein</fullName>
    </submittedName>
</protein>
<evidence type="ECO:0000313" key="1">
    <source>
        <dbReference type="EMBL" id="HCO23429.1"/>
    </source>
</evidence>
<gene>
    <name evidence="1" type="ORF">DIT97_10360</name>
</gene>
<evidence type="ECO:0000313" key="2">
    <source>
        <dbReference type="Proteomes" id="UP000263642"/>
    </source>
</evidence>
<dbReference type="EMBL" id="DQAY01000059">
    <property type="protein sequence ID" value="HCO23429.1"/>
    <property type="molecule type" value="Genomic_DNA"/>
</dbReference>
<organism evidence="1 2">
    <name type="scientific">Gimesia maris</name>
    <dbReference type="NCBI Taxonomy" id="122"/>
    <lineage>
        <taxon>Bacteria</taxon>
        <taxon>Pseudomonadati</taxon>
        <taxon>Planctomycetota</taxon>
        <taxon>Planctomycetia</taxon>
        <taxon>Planctomycetales</taxon>
        <taxon>Planctomycetaceae</taxon>
        <taxon>Gimesia</taxon>
    </lineage>
</organism>
<sequence length="103" mass="11430">MPNQPSADLESDYHYLIITNNLDGQQIKIEAQVSCYTEFIEVSCEYDHVPSGDHTLFCACKERVFLDEYDKDSLGVILDKGLSHIAELVICGSVVGADDGEDE</sequence>
<proteinExistence type="predicted"/>
<comment type="caution">
    <text evidence="1">The sequence shown here is derived from an EMBL/GenBank/DDBJ whole genome shotgun (WGS) entry which is preliminary data.</text>
</comment>
<reference evidence="1 2" key="1">
    <citation type="journal article" date="2018" name="Nat. Biotechnol.">
        <title>A standardized bacterial taxonomy based on genome phylogeny substantially revises the tree of life.</title>
        <authorList>
            <person name="Parks D.H."/>
            <person name="Chuvochina M."/>
            <person name="Waite D.W."/>
            <person name="Rinke C."/>
            <person name="Skarshewski A."/>
            <person name="Chaumeil P.A."/>
            <person name="Hugenholtz P."/>
        </authorList>
    </citation>
    <scope>NUCLEOTIDE SEQUENCE [LARGE SCALE GENOMIC DNA]</scope>
    <source>
        <strain evidence="1">UBA9375</strain>
    </source>
</reference>